<proteinExistence type="predicted"/>
<evidence type="ECO:0000256" key="1">
    <source>
        <dbReference type="ARBA" id="ARBA00022670"/>
    </source>
</evidence>
<dbReference type="PANTHER" id="PTHR43270">
    <property type="entry name" value="BETA-ALA-HIS DIPEPTIDASE"/>
    <property type="match status" value="1"/>
</dbReference>
<dbReference type="OrthoDB" id="9761532at2"/>
<gene>
    <name evidence="5" type="ORF">sS8_4874</name>
</gene>
<dbReference type="KEGG" id="mmai:sS8_4874"/>
<dbReference type="Proteomes" id="UP000266313">
    <property type="component" value="Chromosome"/>
</dbReference>
<dbReference type="Gene3D" id="3.30.70.360">
    <property type="match status" value="1"/>
</dbReference>
<dbReference type="SUPFAM" id="SSF53187">
    <property type="entry name" value="Zn-dependent exopeptidases"/>
    <property type="match status" value="1"/>
</dbReference>
<sequence>MTIHPDALRLSIDDFWDREILPTLIDYIKIPNLSVAFDPDWQANGHMERVRRLAAEWLHRHPIPGWTLHDLGIPGRTPLLLWHVPGDLDKTVLIYGHLDKQPEMEGWHEGFGPWTPVLKDDKLYGRGGADDGYALFAAIAAVNALEGHKRPRIVILIEFSEESGSPDLPPYLERYAHLIGKPELVIALDSGAGDYERLWSTTSLRGLVSCIVDVKVLTESAHSGIASGIVPSSMRIMRQLLERLDETATGAIRLPELHAEIPVQRREQAQAAAAILGGRLLESFSAVPTLRPVSDDPAELLLNNTWRPTLSVVGQDGMPPLKSAGNVLRAHTAFKLSFRLPPTVDSLKAQDVVRRVLTADPPYGAEISVEFEQAGTGWDAPALAPWLEQATSEASQTFYGHDAAYLGLGGSIPFMGMLGEQFPEAQFLITGVLGPKSNAHGPNEFLHIPYAKKLTACVAYILARYSELAS</sequence>
<dbReference type="PANTHER" id="PTHR43270:SF4">
    <property type="entry name" value="CARNOSINE DIPEPTIDASE 2, ISOFORM A"/>
    <property type="match status" value="1"/>
</dbReference>
<dbReference type="AlphaFoldDB" id="A0A250KYV2"/>
<protein>
    <submittedName>
        <fullName evidence="5">Peptidase, M20/M25/M40 family</fullName>
    </submittedName>
</protein>
<dbReference type="GO" id="GO:0008233">
    <property type="term" value="F:peptidase activity"/>
    <property type="evidence" value="ECO:0007669"/>
    <property type="project" value="UniProtKB-KW"/>
</dbReference>
<dbReference type="Pfam" id="PF07687">
    <property type="entry name" value="M20_dimer"/>
    <property type="match status" value="1"/>
</dbReference>
<dbReference type="InterPro" id="IPR011650">
    <property type="entry name" value="Peptidase_M20_dimer"/>
</dbReference>
<evidence type="ECO:0000259" key="4">
    <source>
        <dbReference type="Pfam" id="PF07687"/>
    </source>
</evidence>
<dbReference type="Pfam" id="PF01546">
    <property type="entry name" value="Peptidase_M20"/>
    <property type="match status" value="1"/>
</dbReference>
<dbReference type="Gene3D" id="3.40.630.10">
    <property type="entry name" value="Zn peptidases"/>
    <property type="match status" value="1"/>
</dbReference>
<evidence type="ECO:0000256" key="3">
    <source>
        <dbReference type="ARBA" id="ARBA00022801"/>
    </source>
</evidence>
<name>A0A250KYV2_9GAMM</name>
<organism evidence="5 6">
    <name type="scientific">Methylocaldum marinum</name>
    <dbReference type="NCBI Taxonomy" id="1432792"/>
    <lineage>
        <taxon>Bacteria</taxon>
        <taxon>Pseudomonadati</taxon>
        <taxon>Pseudomonadota</taxon>
        <taxon>Gammaproteobacteria</taxon>
        <taxon>Methylococcales</taxon>
        <taxon>Methylococcaceae</taxon>
        <taxon>Methylocaldum</taxon>
    </lineage>
</organism>
<keyword evidence="6" id="KW-1185">Reference proteome</keyword>
<keyword evidence="2" id="KW-0479">Metal-binding</keyword>
<dbReference type="RefSeq" id="WP_119631914.1">
    <property type="nucleotide sequence ID" value="NZ_AP017928.1"/>
</dbReference>
<evidence type="ECO:0000313" key="5">
    <source>
        <dbReference type="EMBL" id="BBA36797.1"/>
    </source>
</evidence>
<keyword evidence="3" id="KW-0378">Hydrolase</keyword>
<accession>A0A250KYV2</accession>
<dbReference type="InterPro" id="IPR051458">
    <property type="entry name" value="Cyt/Met_Dipeptidase"/>
</dbReference>
<evidence type="ECO:0000313" key="6">
    <source>
        <dbReference type="Proteomes" id="UP000266313"/>
    </source>
</evidence>
<dbReference type="GO" id="GO:0006508">
    <property type="term" value="P:proteolysis"/>
    <property type="evidence" value="ECO:0007669"/>
    <property type="project" value="UniProtKB-KW"/>
</dbReference>
<keyword evidence="1" id="KW-0645">Protease</keyword>
<dbReference type="GO" id="GO:0046872">
    <property type="term" value="F:metal ion binding"/>
    <property type="evidence" value="ECO:0007669"/>
    <property type="project" value="UniProtKB-KW"/>
</dbReference>
<evidence type="ECO:0000256" key="2">
    <source>
        <dbReference type="ARBA" id="ARBA00022723"/>
    </source>
</evidence>
<dbReference type="EMBL" id="AP017928">
    <property type="protein sequence ID" value="BBA36797.1"/>
    <property type="molecule type" value="Genomic_DNA"/>
</dbReference>
<dbReference type="InterPro" id="IPR002933">
    <property type="entry name" value="Peptidase_M20"/>
</dbReference>
<reference evidence="5 6" key="1">
    <citation type="submission" date="2016-12" db="EMBL/GenBank/DDBJ databases">
        <title>Genome sequencing of Methylocaldum marinum.</title>
        <authorList>
            <person name="Takeuchi M."/>
            <person name="Kamagata Y."/>
            <person name="Hiraoka S."/>
            <person name="Oshima K."/>
            <person name="Hattori M."/>
            <person name="Iwasaki W."/>
        </authorList>
    </citation>
    <scope>NUCLEOTIDE SEQUENCE [LARGE SCALE GENOMIC DNA]</scope>
    <source>
        <strain evidence="5 6">S8</strain>
    </source>
</reference>
<feature type="domain" description="Peptidase M20 dimerisation" evidence="4">
    <location>
        <begin position="203"/>
        <end position="359"/>
    </location>
</feature>